<dbReference type="SUPFAM" id="SSF53474">
    <property type="entry name" value="alpha/beta-Hydrolases"/>
    <property type="match status" value="1"/>
</dbReference>
<dbReference type="InterPro" id="IPR050261">
    <property type="entry name" value="FrsA_esterase"/>
</dbReference>
<keyword evidence="1" id="KW-0378">Hydrolase</keyword>
<proteinExistence type="predicted"/>
<dbReference type="Gene3D" id="3.40.50.1820">
    <property type="entry name" value="alpha/beta hydrolase"/>
    <property type="match status" value="1"/>
</dbReference>
<evidence type="ECO:0000256" key="2">
    <source>
        <dbReference type="SAM" id="SignalP"/>
    </source>
</evidence>
<protein>
    <recommendedName>
        <fullName evidence="5">Dienelactone hydrolase domain-containing protein</fullName>
    </recommendedName>
</protein>
<evidence type="ECO:0008006" key="5">
    <source>
        <dbReference type="Google" id="ProtNLM"/>
    </source>
</evidence>
<evidence type="ECO:0000313" key="4">
    <source>
        <dbReference type="Proteomes" id="UP001333710"/>
    </source>
</evidence>
<evidence type="ECO:0000313" key="3">
    <source>
        <dbReference type="EMBL" id="BDX05623.1"/>
    </source>
</evidence>
<dbReference type="Proteomes" id="UP001333710">
    <property type="component" value="Chromosome"/>
</dbReference>
<name>A0AA48HTM3_9ALTE</name>
<keyword evidence="2" id="KW-0732">Signal</keyword>
<evidence type="ECO:0000256" key="1">
    <source>
        <dbReference type="ARBA" id="ARBA00022801"/>
    </source>
</evidence>
<dbReference type="AlphaFoldDB" id="A0AA48HTM3"/>
<accession>A0AA48HTM3</accession>
<keyword evidence="4" id="KW-1185">Reference proteome</keyword>
<dbReference type="PANTHER" id="PTHR22946">
    <property type="entry name" value="DIENELACTONE HYDROLASE DOMAIN-CONTAINING PROTEIN-RELATED"/>
    <property type="match status" value="1"/>
</dbReference>
<dbReference type="KEGG" id="pmaw:MACH26_11440"/>
<dbReference type="PANTHER" id="PTHR22946:SF9">
    <property type="entry name" value="POLYKETIDE TRANSFERASE AF380"/>
    <property type="match status" value="1"/>
</dbReference>
<reference evidence="3" key="1">
    <citation type="submission" date="2023-01" db="EMBL/GenBank/DDBJ databases">
        <title>Complete genome sequence of Planctobacterium marinum strain Dej080120_11.</title>
        <authorList>
            <person name="Ueki S."/>
            <person name="Maruyama F."/>
        </authorList>
    </citation>
    <scope>NUCLEOTIDE SEQUENCE</scope>
    <source>
        <strain evidence="3">Dej080120_11</strain>
    </source>
</reference>
<feature type="signal peptide" evidence="2">
    <location>
        <begin position="1"/>
        <end position="18"/>
    </location>
</feature>
<sequence length="312" mass="34202">MLRKLFMMSVLIPGLAFAGWQSSDKKTADETVAILTSNDEVMNAYLWLPEGYDANNQYSAVVMVHGCGGAHYKDTADQWTAKYVSGKYKVWGKLLNEQNTIALLVDSFTHRDNNGDVGGGVCGGDPLERPTKIDPISVRPTDIAEGIAWLKSRDDINPDKIGVLGFSNGGTSALAFANHGMLASNEEQLQMDDKQWFNLPFDAQYQASTVISLYPGCALNGYSDATQDIFDDAFETNSESYIFAASDDDSLPDDTLEKCHNLALLDAGNGWETPNLQLNVVADTDHQFDYKENDEAPVEQTIARILALFGSM</sequence>
<feature type="chain" id="PRO_5041438589" description="Dienelactone hydrolase domain-containing protein" evidence="2">
    <location>
        <begin position="19"/>
        <end position="312"/>
    </location>
</feature>
<dbReference type="GO" id="GO:0052689">
    <property type="term" value="F:carboxylic ester hydrolase activity"/>
    <property type="evidence" value="ECO:0007669"/>
    <property type="project" value="UniProtKB-ARBA"/>
</dbReference>
<gene>
    <name evidence="3" type="ORF">MACH26_11440</name>
</gene>
<dbReference type="EMBL" id="AP027272">
    <property type="protein sequence ID" value="BDX05623.1"/>
    <property type="molecule type" value="Genomic_DNA"/>
</dbReference>
<dbReference type="InterPro" id="IPR029058">
    <property type="entry name" value="AB_hydrolase_fold"/>
</dbReference>
<organism evidence="3 4">
    <name type="scientific">Planctobacterium marinum</name>
    <dbReference type="NCBI Taxonomy" id="1631968"/>
    <lineage>
        <taxon>Bacteria</taxon>
        <taxon>Pseudomonadati</taxon>
        <taxon>Pseudomonadota</taxon>
        <taxon>Gammaproteobacteria</taxon>
        <taxon>Alteromonadales</taxon>
        <taxon>Alteromonadaceae</taxon>
        <taxon>Planctobacterium</taxon>
    </lineage>
</organism>